<comment type="pathway">
    <text evidence="1 11">Purine metabolism; IMP biosynthesis via de novo pathway; N(1)-(5-phospho-D-ribosyl)glycinamide from 5-phospho-alpha-D-ribose 1-diphosphate: step 1/2.</text>
</comment>
<dbReference type="EC" id="2.4.2.14" evidence="3 11"/>
<dbReference type="GO" id="GO:0051536">
    <property type="term" value="F:iron-sulfur cluster binding"/>
    <property type="evidence" value="ECO:0007669"/>
    <property type="project" value="UniProtKB-KW"/>
</dbReference>
<dbReference type="InterPro" id="IPR000836">
    <property type="entry name" value="PRTase_dom"/>
</dbReference>
<feature type="binding site" evidence="14">
    <location>
        <position position="463"/>
    </location>
    <ligand>
        <name>[4Fe-4S] cluster</name>
        <dbReference type="ChEBI" id="CHEBI:49883"/>
    </ligand>
</feature>
<feature type="binding site" evidence="14">
    <location>
        <position position="519"/>
    </location>
    <ligand>
        <name>[4Fe-4S] cluster</name>
        <dbReference type="ChEBI" id="CHEBI:49883"/>
    </ligand>
</feature>
<dbReference type="InterPro" id="IPR029055">
    <property type="entry name" value="Ntn_hydrolases_N"/>
</dbReference>
<dbReference type="CDD" id="cd06223">
    <property type="entry name" value="PRTases_typeI"/>
    <property type="match status" value="1"/>
</dbReference>
<dbReference type="Pfam" id="PF13522">
    <property type="entry name" value="GATase_6"/>
    <property type="match status" value="1"/>
</dbReference>
<comment type="cofactor">
    <cofactor evidence="13">
        <name>Mg(2+)</name>
        <dbReference type="ChEBI" id="CHEBI:18420"/>
    </cofactor>
    <text evidence="13">Binds 1 Mg(2+) ion per subunit.</text>
</comment>
<evidence type="ECO:0000256" key="13">
    <source>
        <dbReference type="PIRSR" id="PIRSR000485-2"/>
    </source>
</evidence>
<dbReference type="GO" id="GO:0046872">
    <property type="term" value="F:metal ion binding"/>
    <property type="evidence" value="ECO:0007669"/>
    <property type="project" value="UniProtKB-KW"/>
</dbReference>
<comment type="caution">
    <text evidence="16">The sequence shown here is derived from an EMBL/GenBank/DDBJ whole genome shotgun (WGS) entry which is preliminary data.</text>
</comment>
<keyword evidence="7" id="KW-0315">Glutamine amidotransferase</keyword>
<feature type="domain" description="Glutamine amidotransferase type-2" evidence="15">
    <location>
        <begin position="19"/>
        <end position="298"/>
    </location>
</feature>
<evidence type="ECO:0000256" key="7">
    <source>
        <dbReference type="ARBA" id="ARBA00022962"/>
    </source>
</evidence>
<keyword evidence="13" id="KW-0460">Magnesium</keyword>
<keyword evidence="17" id="KW-1185">Reference proteome</keyword>
<feature type="binding site" evidence="14">
    <location>
        <position position="317"/>
    </location>
    <ligand>
        <name>[4Fe-4S] cluster</name>
        <dbReference type="ChEBI" id="CHEBI:49883"/>
    </ligand>
</feature>
<dbReference type="SUPFAM" id="SSF56235">
    <property type="entry name" value="N-terminal nucleophile aminohydrolases (Ntn hydrolases)"/>
    <property type="match status" value="1"/>
</dbReference>
<dbReference type="InterPro" id="IPR005854">
    <property type="entry name" value="PurF"/>
</dbReference>
<dbReference type="Gene3D" id="3.40.50.2020">
    <property type="match status" value="1"/>
</dbReference>
<evidence type="ECO:0000256" key="4">
    <source>
        <dbReference type="ARBA" id="ARBA00022676"/>
    </source>
</evidence>
<evidence type="ECO:0000313" key="17">
    <source>
        <dbReference type="Proteomes" id="UP001374579"/>
    </source>
</evidence>
<feature type="active site" description="Nucleophile" evidence="12">
    <location>
        <position position="19"/>
    </location>
</feature>
<dbReference type="InterPro" id="IPR017932">
    <property type="entry name" value="GATase_2_dom"/>
</dbReference>
<dbReference type="PROSITE" id="PS51278">
    <property type="entry name" value="GATASE_TYPE_2"/>
    <property type="match status" value="1"/>
</dbReference>
<dbReference type="Proteomes" id="UP001374579">
    <property type="component" value="Unassembled WGS sequence"/>
</dbReference>
<dbReference type="AlphaFoldDB" id="A0AAN9G7X1"/>
<comment type="catalytic activity">
    <reaction evidence="10">
        <text>5-phospho-beta-D-ribosylamine + L-glutamate + diphosphate = 5-phospho-alpha-D-ribose 1-diphosphate + L-glutamine + H2O</text>
        <dbReference type="Rhea" id="RHEA:14905"/>
        <dbReference type="ChEBI" id="CHEBI:15377"/>
        <dbReference type="ChEBI" id="CHEBI:29985"/>
        <dbReference type="ChEBI" id="CHEBI:33019"/>
        <dbReference type="ChEBI" id="CHEBI:58017"/>
        <dbReference type="ChEBI" id="CHEBI:58359"/>
        <dbReference type="ChEBI" id="CHEBI:58681"/>
        <dbReference type="EC" id="2.4.2.14"/>
    </reaction>
    <physiologicalReaction direction="right-to-left" evidence="10">
        <dbReference type="Rhea" id="RHEA:14907"/>
    </physiologicalReaction>
</comment>
<evidence type="ECO:0000259" key="15">
    <source>
        <dbReference type="PROSITE" id="PS51278"/>
    </source>
</evidence>
<dbReference type="InterPro" id="IPR035584">
    <property type="entry name" value="PurF_N"/>
</dbReference>
<evidence type="ECO:0000256" key="1">
    <source>
        <dbReference type="ARBA" id="ARBA00005209"/>
    </source>
</evidence>
<dbReference type="InterPro" id="IPR029057">
    <property type="entry name" value="PRTase-like"/>
</dbReference>
<evidence type="ECO:0000256" key="14">
    <source>
        <dbReference type="PIRSR" id="PIRSR000485-3"/>
    </source>
</evidence>
<reference evidence="16 17" key="1">
    <citation type="submission" date="2024-02" db="EMBL/GenBank/DDBJ databases">
        <title>Chromosome-scale genome assembly of the rough periwinkle Littorina saxatilis.</title>
        <authorList>
            <person name="De Jode A."/>
            <person name="Faria R."/>
            <person name="Formenti G."/>
            <person name="Sims Y."/>
            <person name="Smith T.P."/>
            <person name="Tracey A."/>
            <person name="Wood J.M.D."/>
            <person name="Zagrodzka Z.B."/>
            <person name="Johannesson K."/>
            <person name="Butlin R.K."/>
            <person name="Leder E.H."/>
        </authorList>
    </citation>
    <scope>NUCLEOTIDE SEQUENCE [LARGE SCALE GENOMIC DNA]</scope>
    <source>
        <strain evidence="16">Snail1</strain>
        <tissue evidence="16">Muscle</tissue>
    </source>
</reference>
<dbReference type="GO" id="GO:0006164">
    <property type="term" value="P:purine nucleotide biosynthetic process"/>
    <property type="evidence" value="ECO:0007669"/>
    <property type="project" value="UniProtKB-KW"/>
</dbReference>
<dbReference type="PANTHER" id="PTHR11907">
    <property type="entry name" value="AMIDOPHOSPHORIBOSYLTRANSFERASE"/>
    <property type="match status" value="1"/>
</dbReference>
<dbReference type="PIRSF" id="PIRSF000485">
    <property type="entry name" value="Amd_phspho_trans"/>
    <property type="match status" value="1"/>
</dbReference>
<name>A0AAN9G7X1_9CAEN</name>
<evidence type="ECO:0000256" key="12">
    <source>
        <dbReference type="PIRSR" id="PIRSR000485-1"/>
    </source>
</evidence>
<feature type="binding site" evidence="13">
    <location>
        <position position="427"/>
    </location>
    <ligand>
        <name>Mg(2+)</name>
        <dbReference type="ChEBI" id="CHEBI:18420"/>
    </ligand>
</feature>
<protein>
    <recommendedName>
        <fullName evidence="8 11">Amidophosphoribosyltransferase</fullName>
        <shortName evidence="11">ATase</shortName>
        <ecNumber evidence="3 11">2.4.2.14</ecNumber>
    </recommendedName>
    <alternativeName>
        <fullName evidence="9 11">Glutamine phosphoribosylpyrophosphate amidotransferase</fullName>
    </alternativeName>
</protein>
<evidence type="ECO:0000256" key="6">
    <source>
        <dbReference type="ARBA" id="ARBA00022755"/>
    </source>
</evidence>
<dbReference type="GO" id="GO:0009113">
    <property type="term" value="P:purine nucleobase biosynthetic process"/>
    <property type="evidence" value="ECO:0007669"/>
    <property type="project" value="InterPro"/>
</dbReference>
<keyword evidence="14" id="KW-0411">Iron-sulfur</keyword>
<evidence type="ECO:0000256" key="2">
    <source>
        <dbReference type="ARBA" id="ARBA00010138"/>
    </source>
</evidence>
<comment type="cofactor">
    <cofactor evidence="14">
        <name>[4Fe-4S] cluster</name>
        <dbReference type="ChEBI" id="CHEBI:49883"/>
    </cofactor>
    <text evidence="14">Binds 1 [4Fe-4S] cluster per subunit.</text>
</comment>
<dbReference type="SUPFAM" id="SSF53271">
    <property type="entry name" value="PRTase-like"/>
    <property type="match status" value="1"/>
</dbReference>
<keyword evidence="6 11" id="KW-0658">Purine biosynthesis</keyword>
<dbReference type="HAMAP" id="MF_01931">
    <property type="entry name" value="PurF"/>
    <property type="match status" value="1"/>
</dbReference>
<keyword evidence="4 11" id="KW-0328">Glycosyltransferase</keyword>
<gene>
    <name evidence="16" type="ORF">V1264_004151</name>
</gene>
<dbReference type="CDD" id="cd00715">
    <property type="entry name" value="GPATase_N"/>
    <property type="match status" value="1"/>
</dbReference>
<evidence type="ECO:0000256" key="11">
    <source>
        <dbReference type="PIRNR" id="PIRNR000485"/>
    </source>
</evidence>
<evidence type="ECO:0000256" key="9">
    <source>
        <dbReference type="ARBA" id="ARBA00033776"/>
    </source>
</evidence>
<organism evidence="16 17">
    <name type="scientific">Littorina saxatilis</name>
    <dbReference type="NCBI Taxonomy" id="31220"/>
    <lineage>
        <taxon>Eukaryota</taxon>
        <taxon>Metazoa</taxon>
        <taxon>Spiralia</taxon>
        <taxon>Lophotrochozoa</taxon>
        <taxon>Mollusca</taxon>
        <taxon>Gastropoda</taxon>
        <taxon>Caenogastropoda</taxon>
        <taxon>Littorinimorpha</taxon>
        <taxon>Littorinoidea</taxon>
        <taxon>Littorinidae</taxon>
        <taxon>Littorina</taxon>
    </lineage>
</organism>
<feature type="binding site" evidence="14">
    <location>
        <position position="522"/>
    </location>
    <ligand>
        <name>[4Fe-4S] cluster</name>
        <dbReference type="ChEBI" id="CHEBI:49883"/>
    </ligand>
</feature>
<feature type="binding site" evidence="13">
    <location>
        <position position="364"/>
    </location>
    <ligand>
        <name>Mg(2+)</name>
        <dbReference type="ChEBI" id="CHEBI:18420"/>
    </ligand>
</feature>
<evidence type="ECO:0000256" key="5">
    <source>
        <dbReference type="ARBA" id="ARBA00022679"/>
    </source>
</evidence>
<evidence type="ECO:0000256" key="8">
    <source>
        <dbReference type="ARBA" id="ARBA00033770"/>
    </source>
</evidence>
<evidence type="ECO:0000256" key="10">
    <source>
        <dbReference type="ARBA" id="ARBA00048545"/>
    </source>
</evidence>
<keyword evidence="14" id="KW-0408">Iron</keyword>
<proteinExistence type="inferred from homology"/>
<evidence type="ECO:0000313" key="16">
    <source>
        <dbReference type="EMBL" id="KAK7097130.1"/>
    </source>
</evidence>
<feature type="binding site" evidence="13">
    <location>
        <position position="426"/>
    </location>
    <ligand>
        <name>Mg(2+)</name>
        <dbReference type="ChEBI" id="CHEBI:18420"/>
    </ligand>
</feature>
<dbReference type="EMBL" id="JBAMIC010000013">
    <property type="protein sequence ID" value="KAK7097130.1"/>
    <property type="molecule type" value="Genomic_DNA"/>
</dbReference>
<dbReference type="Gene3D" id="3.60.20.10">
    <property type="entry name" value="Glutamine Phosphoribosylpyrophosphate, subunit 1, domain 1"/>
    <property type="match status" value="2"/>
</dbReference>
<dbReference type="GO" id="GO:0004044">
    <property type="term" value="F:amidophosphoribosyltransferase activity"/>
    <property type="evidence" value="ECO:0007669"/>
    <property type="project" value="UniProtKB-EC"/>
</dbReference>
<keyword evidence="13" id="KW-0479">Metal-binding</keyword>
<dbReference type="Pfam" id="PF00156">
    <property type="entry name" value="Pribosyltran"/>
    <property type="match status" value="1"/>
</dbReference>
<accession>A0AAN9G7X1</accession>
<keyword evidence="5 11" id="KW-0808">Transferase</keyword>
<evidence type="ECO:0000256" key="3">
    <source>
        <dbReference type="ARBA" id="ARBA00011941"/>
    </source>
</evidence>
<comment type="similarity">
    <text evidence="2 11">In the C-terminal section; belongs to the purine/pyrimidine phosphoribosyltransferase family.</text>
</comment>
<sequence length="533" mass="58218">MSDAEADVSVDDYGLREACGLFGCVANARGGVPSDLDVSHTLHMGLVGVQHRGQESAGIVTSFGTPNAPFCIKKCMGLVNNAFCDEDLKKLRGNIGIGHTRYSTQGDSDHVNIQPFVVETLQGRIAVAHNGELVNAKSLKKRCVSNNYEPTILDSGDDCLGGGNEKQLLLHGVGLSTGSDSELLTQLLTHQPECGEPNGADWLGRIKKVMGEASISYSLLIMLSDRVYAVRDPYGNRPLCLGKLLPASAFGKHYEKKQYSDNELDGWVVSSESCAFNAVGAVYYREVLPGEVVEITSQGFKSKLIVERPKGKLPAFCFFEYVYFARPDSLFEGQMVYTVRKRCGKQLAMEAPVEADLVSTVPDSATPAAIEYAHMLGIPFENVLCKNTYVGRTFIQPTTRLRQLGVAKKFGPLFENLDGKRIVLIDDSIVRGNTMGSIVRLLKRSGAKEVHIRVASPPIKYPCYMGINVPTREELIANLKTVEEIREYVGADSLHYLSIEGLLQAVEEGLDKTKPSGHCVACLTGNYPVTPEW</sequence>